<feature type="compositionally biased region" description="Polar residues" evidence="2">
    <location>
        <begin position="111"/>
        <end position="122"/>
    </location>
</feature>
<dbReference type="Gene3D" id="3.40.50.150">
    <property type="entry name" value="Vaccinia Virus protein VP39"/>
    <property type="match status" value="1"/>
</dbReference>
<feature type="region of interest" description="Disordered" evidence="2">
    <location>
        <begin position="487"/>
        <end position="560"/>
    </location>
</feature>
<dbReference type="InterPro" id="IPR008266">
    <property type="entry name" value="Tyr_kinase_AS"/>
</dbReference>
<keyword evidence="4" id="KW-0808">Transferase</keyword>
<dbReference type="EMBL" id="BLLF01000118">
    <property type="protein sequence ID" value="GFH07821.1"/>
    <property type="molecule type" value="Genomic_DNA"/>
</dbReference>
<keyword evidence="5" id="KW-1185">Reference proteome</keyword>
<dbReference type="GO" id="GO:0004674">
    <property type="term" value="F:protein serine/threonine kinase activity"/>
    <property type="evidence" value="ECO:0007669"/>
    <property type="project" value="TreeGrafter"/>
</dbReference>
<feature type="compositionally biased region" description="Low complexity" evidence="2">
    <location>
        <begin position="487"/>
        <end position="513"/>
    </location>
</feature>
<dbReference type="SUPFAM" id="SSF56112">
    <property type="entry name" value="Protein kinase-like (PK-like)"/>
    <property type="match status" value="1"/>
</dbReference>
<evidence type="ECO:0000313" key="4">
    <source>
        <dbReference type="EMBL" id="GFH07821.1"/>
    </source>
</evidence>
<evidence type="ECO:0000313" key="5">
    <source>
        <dbReference type="Proteomes" id="UP000485058"/>
    </source>
</evidence>
<sequence length="763" mass="80001">MDHHRYKGQTCTCRYHTEAAAAKVLVGMKDTSYVPASYIGGGGYRGVDSLMGRPSHISQGFDGPLKYDPDMSMLNTSQGGPDPSTTLAAWRVFYKANASLGHTSAGGQTLGTSFLPPSSNPQYPGAYGASLTPSLTHSTDYSKPDSGSTQQQPQTAPSSSKMAPRLPHITVTNPDLVGTDRPSAARRKAEAASGAAELWDPNKEIATLAGQLAAKAAGDKLVLLEAIGQGGFGTVYRGKWRGLEVAVKTVLFTDHAKDSKVRGQRGAPQQRAILEAATDWKLYLVQEYCSASLQDALSNRLLHNPTTLKPDMDLVLSILMDIARGMDYIHCNNIIHGDLTPGNVLLKQAAESPIGVVSKITDFGLCTTIEAGQSHISNITNGTPFYVAPEVVNSGQLTKTSDVYSFGVLMWELYRCMPPWVKTDTGYVGNKRFRRFPIDTPRPYVALCAQCLERSSKARPTFTQALDMLTAMHTAYLAGYDGLELPQQSPSKPQLPVLIPTLSPPSTSTSPATNSPPPLPPNHKPSQTAIQPKEEGGAGPGGKPAAITPGTPTASTAQSAAAAAATGLHLVASPSQGGGHGSGAAAGTVAQAVVAGTSMVVATHDGVLKINSQPRSQAFVRLFASGLGSSPAATSGALGGLGVPHSAYKRQSAADLAKATADAWAARELVVAAVTEPDKTEGGMSGVPEGYVEARKLVTLTPHAHAVTPPCPYFGPCGGCTLQSLDYSQQLLEKQNQVVQVLQRVGRLQGVQALLLPPLGATM</sequence>
<dbReference type="SUPFAM" id="SSF53335">
    <property type="entry name" value="S-adenosyl-L-methionine-dependent methyltransferases"/>
    <property type="match status" value="1"/>
</dbReference>
<evidence type="ECO:0000256" key="2">
    <source>
        <dbReference type="SAM" id="MobiDB-lite"/>
    </source>
</evidence>
<dbReference type="Gene3D" id="3.30.200.20">
    <property type="entry name" value="Phosphorylase Kinase, domain 1"/>
    <property type="match status" value="1"/>
</dbReference>
<dbReference type="GO" id="GO:0005524">
    <property type="term" value="F:ATP binding"/>
    <property type="evidence" value="ECO:0007669"/>
    <property type="project" value="UniProtKB-UniRule"/>
</dbReference>
<feature type="compositionally biased region" description="Low complexity" evidence="2">
    <location>
        <begin position="543"/>
        <end position="560"/>
    </location>
</feature>
<dbReference type="PANTHER" id="PTHR44329:SF214">
    <property type="entry name" value="PROTEIN KINASE DOMAIN-CONTAINING PROTEIN"/>
    <property type="match status" value="1"/>
</dbReference>
<dbReference type="InterPro" id="IPR029063">
    <property type="entry name" value="SAM-dependent_MTases_sf"/>
</dbReference>
<comment type="caution">
    <text evidence="4">The sequence shown here is derived from an EMBL/GenBank/DDBJ whole genome shotgun (WGS) entry which is preliminary data.</text>
</comment>
<feature type="compositionally biased region" description="Pro residues" evidence="2">
    <location>
        <begin position="514"/>
        <end position="523"/>
    </location>
</feature>
<evidence type="ECO:0000259" key="3">
    <source>
        <dbReference type="PROSITE" id="PS50011"/>
    </source>
</evidence>
<accession>A0A699YEH0</accession>
<keyword evidence="1" id="KW-0067">ATP-binding</keyword>
<dbReference type="Gene3D" id="1.10.510.10">
    <property type="entry name" value="Transferase(Phosphotransferase) domain 1"/>
    <property type="match status" value="1"/>
</dbReference>
<dbReference type="InterPro" id="IPR000719">
    <property type="entry name" value="Prot_kinase_dom"/>
</dbReference>
<dbReference type="PROSITE" id="PS50011">
    <property type="entry name" value="PROTEIN_KINASE_DOM"/>
    <property type="match status" value="1"/>
</dbReference>
<feature type="domain" description="Protein kinase" evidence="3">
    <location>
        <begin position="221"/>
        <end position="476"/>
    </location>
</feature>
<reference evidence="4 5" key="1">
    <citation type="submission" date="2020-02" db="EMBL/GenBank/DDBJ databases">
        <title>Draft genome sequence of Haematococcus lacustris strain NIES-144.</title>
        <authorList>
            <person name="Morimoto D."/>
            <person name="Nakagawa S."/>
            <person name="Yoshida T."/>
            <person name="Sawayama S."/>
        </authorList>
    </citation>
    <scope>NUCLEOTIDE SEQUENCE [LARGE SCALE GENOMIC DNA]</scope>
    <source>
        <strain evidence="4 5">NIES-144</strain>
    </source>
</reference>
<organism evidence="4 5">
    <name type="scientific">Haematococcus lacustris</name>
    <name type="common">Green alga</name>
    <name type="synonym">Haematococcus pluvialis</name>
    <dbReference type="NCBI Taxonomy" id="44745"/>
    <lineage>
        <taxon>Eukaryota</taxon>
        <taxon>Viridiplantae</taxon>
        <taxon>Chlorophyta</taxon>
        <taxon>core chlorophytes</taxon>
        <taxon>Chlorophyceae</taxon>
        <taxon>CS clade</taxon>
        <taxon>Chlamydomonadales</taxon>
        <taxon>Haematococcaceae</taxon>
        <taxon>Haematococcus</taxon>
    </lineage>
</organism>
<dbReference type="InterPro" id="IPR051681">
    <property type="entry name" value="Ser/Thr_Kinases-Pseudokinases"/>
</dbReference>
<evidence type="ECO:0000256" key="1">
    <source>
        <dbReference type="PROSITE-ProRule" id="PRU10141"/>
    </source>
</evidence>
<keyword evidence="4" id="KW-0418">Kinase</keyword>
<feature type="compositionally biased region" description="Polar residues" evidence="2">
    <location>
        <begin position="131"/>
        <end position="147"/>
    </location>
</feature>
<gene>
    <name evidence="4" type="ORF">HaLaN_02681</name>
</gene>
<dbReference type="Proteomes" id="UP000485058">
    <property type="component" value="Unassembled WGS sequence"/>
</dbReference>
<dbReference type="PROSITE" id="PS00109">
    <property type="entry name" value="PROTEIN_KINASE_TYR"/>
    <property type="match status" value="1"/>
</dbReference>
<dbReference type="AlphaFoldDB" id="A0A699YEH0"/>
<feature type="region of interest" description="Disordered" evidence="2">
    <location>
        <begin position="111"/>
        <end position="183"/>
    </location>
</feature>
<dbReference type="Pfam" id="PF07714">
    <property type="entry name" value="PK_Tyr_Ser-Thr"/>
    <property type="match status" value="1"/>
</dbReference>
<protein>
    <submittedName>
        <fullName evidence="4">Protein kinase domain-containing protein</fullName>
    </submittedName>
</protein>
<feature type="compositionally biased region" description="Low complexity" evidence="2">
    <location>
        <begin position="148"/>
        <end position="160"/>
    </location>
</feature>
<dbReference type="InterPro" id="IPR001245">
    <property type="entry name" value="Ser-Thr/Tyr_kinase_cat_dom"/>
</dbReference>
<feature type="binding site" evidence="1">
    <location>
        <position position="248"/>
    </location>
    <ligand>
        <name>ATP</name>
        <dbReference type="ChEBI" id="CHEBI:30616"/>
    </ligand>
</feature>
<proteinExistence type="predicted"/>
<dbReference type="InterPro" id="IPR011009">
    <property type="entry name" value="Kinase-like_dom_sf"/>
</dbReference>
<dbReference type="PANTHER" id="PTHR44329">
    <property type="entry name" value="SERINE/THREONINE-PROTEIN KINASE TNNI3K-RELATED"/>
    <property type="match status" value="1"/>
</dbReference>
<dbReference type="PROSITE" id="PS00107">
    <property type="entry name" value="PROTEIN_KINASE_ATP"/>
    <property type="match status" value="1"/>
</dbReference>
<keyword evidence="1" id="KW-0547">Nucleotide-binding</keyword>
<name>A0A699YEH0_HAELA</name>
<dbReference type="InterPro" id="IPR017441">
    <property type="entry name" value="Protein_kinase_ATP_BS"/>
</dbReference>